<keyword evidence="2" id="KW-1185">Reference proteome</keyword>
<dbReference type="Proteomes" id="UP000241690">
    <property type="component" value="Unassembled WGS sequence"/>
</dbReference>
<name>A0A2T3ZS23_TRIHA</name>
<accession>A0A2T3ZS23</accession>
<proteinExistence type="predicted"/>
<protein>
    <submittedName>
        <fullName evidence="1">Uncharacterized protein</fullName>
    </submittedName>
</protein>
<reference evidence="1 2" key="1">
    <citation type="submission" date="2016-07" db="EMBL/GenBank/DDBJ databases">
        <title>Multiple horizontal gene transfer events from other fungi enriched the ability of initially mycotrophic Trichoderma (Ascomycota) to feed on dead plant biomass.</title>
        <authorList>
            <consortium name="DOE Joint Genome Institute"/>
            <person name="Aerts A."/>
            <person name="Atanasova L."/>
            <person name="Chenthamara K."/>
            <person name="Zhang J."/>
            <person name="Grujic M."/>
            <person name="Henrissat B."/>
            <person name="Kuo A."/>
            <person name="Salamov A."/>
            <person name="Lipzen A."/>
            <person name="Labutti K."/>
            <person name="Barry K."/>
            <person name="Miao Y."/>
            <person name="Rahimi M.J."/>
            <person name="Shen Q."/>
            <person name="Grigoriev I.V."/>
            <person name="Kubicek C.P."/>
            <person name="Druzhinina I.S."/>
        </authorList>
    </citation>
    <scope>NUCLEOTIDE SEQUENCE [LARGE SCALE GENOMIC DNA]</scope>
    <source>
        <strain evidence="1 2">CBS 226.95</strain>
    </source>
</reference>
<gene>
    <name evidence="1" type="ORF">M431DRAFT_369501</name>
</gene>
<sequence>MNHHWRVPKPLRRVSRHSWSCWILETLLPLARTSKPSYADCKRALSSTILFPNPRENMFAPTLVKLSWRRIVLPALSIHKKLNDQTF</sequence>
<organism evidence="1 2">
    <name type="scientific">Trichoderma harzianum CBS 226.95</name>
    <dbReference type="NCBI Taxonomy" id="983964"/>
    <lineage>
        <taxon>Eukaryota</taxon>
        <taxon>Fungi</taxon>
        <taxon>Dikarya</taxon>
        <taxon>Ascomycota</taxon>
        <taxon>Pezizomycotina</taxon>
        <taxon>Sordariomycetes</taxon>
        <taxon>Hypocreomycetidae</taxon>
        <taxon>Hypocreales</taxon>
        <taxon>Hypocreaceae</taxon>
        <taxon>Trichoderma</taxon>
    </lineage>
</organism>
<dbReference type="AlphaFoldDB" id="A0A2T3ZS23"/>
<evidence type="ECO:0000313" key="1">
    <source>
        <dbReference type="EMBL" id="PTB47616.1"/>
    </source>
</evidence>
<dbReference type="GeneID" id="36623191"/>
<evidence type="ECO:0000313" key="2">
    <source>
        <dbReference type="Proteomes" id="UP000241690"/>
    </source>
</evidence>
<dbReference type="RefSeq" id="XP_024767293.1">
    <property type="nucleotide sequence ID" value="XM_024914625.1"/>
</dbReference>
<dbReference type="EMBL" id="KZ679712">
    <property type="protein sequence ID" value="PTB47616.1"/>
    <property type="molecule type" value="Genomic_DNA"/>
</dbReference>